<dbReference type="GO" id="GO:0003723">
    <property type="term" value="F:RNA binding"/>
    <property type="evidence" value="ECO:0007669"/>
    <property type="project" value="UniProtKB-UniRule"/>
</dbReference>
<accession>A0AAF0DIF9</accession>
<feature type="zinc finger region" description="C3H1-type" evidence="11">
    <location>
        <begin position="169"/>
        <end position="197"/>
    </location>
</feature>
<evidence type="ECO:0000256" key="7">
    <source>
        <dbReference type="ARBA" id="ARBA00022833"/>
    </source>
</evidence>
<dbReference type="PANTHER" id="PTHR23102">
    <property type="entry name" value="CLEAVAGE AND POLYADENYLATION SPECIFICITY FACTOR SUBUNIT 4-RELATED"/>
    <property type="match status" value="1"/>
</dbReference>
<dbReference type="Pfam" id="PF00642">
    <property type="entry name" value="zf-CCCH"/>
    <property type="match status" value="1"/>
</dbReference>
<feature type="domain" description="C3H1-type" evidence="14">
    <location>
        <begin position="146"/>
        <end position="168"/>
    </location>
</feature>
<feature type="domain" description="C3H1-type" evidence="14">
    <location>
        <begin position="169"/>
        <end position="197"/>
    </location>
</feature>
<dbReference type="GO" id="GO:0031124">
    <property type="term" value="P:mRNA 3'-end processing"/>
    <property type="evidence" value="ECO:0007669"/>
    <property type="project" value="UniProtKB-UniRule"/>
</dbReference>
<evidence type="ECO:0000256" key="1">
    <source>
        <dbReference type="ARBA" id="ARBA00004123"/>
    </source>
</evidence>
<evidence type="ECO:0000256" key="8">
    <source>
        <dbReference type="ARBA" id="ARBA00022884"/>
    </source>
</evidence>
<dbReference type="Proteomes" id="UP001219355">
    <property type="component" value="Chromosome 2"/>
</dbReference>
<evidence type="ECO:0000256" key="5">
    <source>
        <dbReference type="ARBA" id="ARBA00022737"/>
    </source>
</evidence>
<evidence type="ECO:0000313" key="16">
    <source>
        <dbReference type="Proteomes" id="UP001219355"/>
    </source>
</evidence>
<feature type="zinc finger region" description="C3H1-type" evidence="11">
    <location>
        <begin position="98"/>
        <end position="125"/>
    </location>
</feature>
<feature type="region of interest" description="Disordered" evidence="13">
    <location>
        <begin position="253"/>
        <end position="310"/>
    </location>
</feature>
<keyword evidence="4 11" id="KW-0479">Metal-binding</keyword>
<dbReference type="SUPFAM" id="SSF90229">
    <property type="entry name" value="CCCH zinc finger"/>
    <property type="match status" value="2"/>
</dbReference>
<keyword evidence="5 12" id="KW-0677">Repeat</keyword>
<keyword evidence="9 12" id="KW-0539">Nucleus</keyword>
<dbReference type="EMBL" id="CP120628">
    <property type="protein sequence ID" value="WEW58789.1"/>
    <property type="molecule type" value="Genomic_DNA"/>
</dbReference>
<keyword evidence="6 11" id="KW-0863">Zinc-finger</keyword>
<feature type="domain" description="C3H1-type" evidence="14">
    <location>
        <begin position="198"/>
        <end position="225"/>
    </location>
</feature>
<evidence type="ECO:0000256" key="9">
    <source>
        <dbReference type="ARBA" id="ARBA00023242"/>
    </source>
</evidence>
<keyword evidence="7 11" id="KW-0862">Zinc</keyword>
<dbReference type="Gene3D" id="4.10.1000.10">
    <property type="entry name" value="Zinc finger, CCCH-type"/>
    <property type="match status" value="2"/>
</dbReference>
<comment type="function">
    <text evidence="10 12">Component of the cleavage factor I (CF I) involved in pre-mRNA 3'-end processing.</text>
</comment>
<comment type="similarity">
    <text evidence="2 12">Belongs to the CPSF4/YTH1 family.</text>
</comment>
<protein>
    <recommendedName>
        <fullName evidence="12">mRNA 3'-end-processing protein</fullName>
    </recommendedName>
</protein>
<keyword evidence="16" id="KW-1185">Reference proteome</keyword>
<name>A0AAF0DIF9_9EURO</name>
<evidence type="ECO:0000256" key="13">
    <source>
        <dbReference type="SAM" id="MobiDB-lite"/>
    </source>
</evidence>
<gene>
    <name evidence="15" type="primary">YTH1</name>
    <name evidence="15" type="ORF">PRK78_004257</name>
</gene>
<dbReference type="GO" id="GO:0005634">
    <property type="term" value="C:nucleus"/>
    <property type="evidence" value="ECO:0007669"/>
    <property type="project" value="UniProtKB-SubCell"/>
</dbReference>
<dbReference type="InterPro" id="IPR000571">
    <property type="entry name" value="Znf_CCCH"/>
</dbReference>
<dbReference type="PANTHER" id="PTHR23102:SF24">
    <property type="entry name" value="CLEAVAGE AND POLYADENYLATION SPECIFICITY FACTOR SUBUNIT 4"/>
    <property type="match status" value="1"/>
</dbReference>
<organism evidence="15 16">
    <name type="scientific">Emydomyces testavorans</name>
    <dbReference type="NCBI Taxonomy" id="2070801"/>
    <lineage>
        <taxon>Eukaryota</taxon>
        <taxon>Fungi</taxon>
        <taxon>Dikarya</taxon>
        <taxon>Ascomycota</taxon>
        <taxon>Pezizomycotina</taxon>
        <taxon>Eurotiomycetes</taxon>
        <taxon>Eurotiomycetidae</taxon>
        <taxon>Onygenales</taxon>
        <taxon>Nannizziopsiaceae</taxon>
        <taxon>Emydomyces</taxon>
    </lineage>
</organism>
<feature type="compositionally biased region" description="Basic and acidic residues" evidence="13">
    <location>
        <begin position="259"/>
        <end position="295"/>
    </location>
</feature>
<feature type="zinc finger region" description="C3H1-type" evidence="11">
    <location>
        <begin position="146"/>
        <end position="168"/>
    </location>
</feature>
<sequence length="310" mass="35201">MPKKSLLELEVPLEARVVNKPDDICPWSSEPEKEPLAQLTYSIPATELPVSLQEAVTKMAEVHSIADRIVSPDSPRDPNFTKFAFSPFLHKTFGFGLASDVPVCKAYREGHCPLGPMCPDRHPTPSRISTATSPAIAPSSTHGSLVCKHYLKGLCKKGIKCEYLHEYNLRRMPECQSFSRSGYCPNGDDCLYQHVPEEAKAPPCEHYDKGFCPLGPLCAKKHVRRKLCPFYLAGFCPEGRACTTGAHPRWPENLPKPTKRVEKTAEEIERERARIREEQEKEEEREREWRRENRGRGGRFMGGRFRGKRL</sequence>
<evidence type="ECO:0000256" key="10">
    <source>
        <dbReference type="ARBA" id="ARBA00024826"/>
    </source>
</evidence>
<keyword evidence="8 12" id="KW-0694">RNA-binding</keyword>
<evidence type="ECO:0000256" key="2">
    <source>
        <dbReference type="ARBA" id="ARBA00008907"/>
    </source>
</evidence>
<evidence type="ECO:0000256" key="12">
    <source>
        <dbReference type="RuleBase" id="RU369008"/>
    </source>
</evidence>
<dbReference type="PROSITE" id="PS50103">
    <property type="entry name" value="ZF_C3H1"/>
    <property type="match status" value="5"/>
</dbReference>
<feature type="zinc finger region" description="C3H1-type" evidence="11">
    <location>
        <begin position="198"/>
        <end position="225"/>
    </location>
</feature>
<evidence type="ECO:0000256" key="6">
    <source>
        <dbReference type="ARBA" id="ARBA00022771"/>
    </source>
</evidence>
<dbReference type="InterPro" id="IPR045348">
    <property type="entry name" value="CPSF4/Yth1"/>
</dbReference>
<evidence type="ECO:0000259" key="14">
    <source>
        <dbReference type="PROSITE" id="PS50103"/>
    </source>
</evidence>
<evidence type="ECO:0000256" key="3">
    <source>
        <dbReference type="ARBA" id="ARBA00022664"/>
    </source>
</evidence>
<dbReference type="InterPro" id="IPR036855">
    <property type="entry name" value="Znf_CCCH_sf"/>
</dbReference>
<comment type="subcellular location">
    <subcellularLocation>
        <location evidence="1 12">Nucleus</location>
    </subcellularLocation>
</comment>
<feature type="zinc finger region" description="C3H1-type" evidence="11">
    <location>
        <begin position="227"/>
        <end position="250"/>
    </location>
</feature>
<evidence type="ECO:0000256" key="11">
    <source>
        <dbReference type="PROSITE-ProRule" id="PRU00723"/>
    </source>
</evidence>
<dbReference type="Gene3D" id="3.30.1370.210">
    <property type="match status" value="1"/>
</dbReference>
<dbReference type="SMART" id="SM00356">
    <property type="entry name" value="ZnF_C3H1"/>
    <property type="match status" value="5"/>
</dbReference>
<dbReference type="FunFam" id="4.10.1000.10:FF:000012">
    <property type="entry name" value="cleavage and polyadenylation specificity factor subunit 4"/>
    <property type="match status" value="1"/>
</dbReference>
<evidence type="ECO:0000256" key="4">
    <source>
        <dbReference type="ARBA" id="ARBA00022723"/>
    </source>
</evidence>
<feature type="domain" description="C3H1-type" evidence="14">
    <location>
        <begin position="98"/>
        <end position="125"/>
    </location>
</feature>
<keyword evidence="3 12" id="KW-0507">mRNA processing</keyword>
<dbReference type="GO" id="GO:0008270">
    <property type="term" value="F:zinc ion binding"/>
    <property type="evidence" value="ECO:0007669"/>
    <property type="project" value="UniProtKB-KW"/>
</dbReference>
<proteinExistence type="inferred from homology"/>
<dbReference type="AlphaFoldDB" id="A0AAF0DIF9"/>
<feature type="domain" description="C3H1-type" evidence="14">
    <location>
        <begin position="227"/>
        <end position="250"/>
    </location>
</feature>
<evidence type="ECO:0000313" key="15">
    <source>
        <dbReference type="EMBL" id="WEW58789.1"/>
    </source>
</evidence>
<reference evidence="15" key="1">
    <citation type="submission" date="2023-03" db="EMBL/GenBank/DDBJ databases">
        <title>Emydomyces testavorans Genome Sequence.</title>
        <authorList>
            <person name="Hoyer L."/>
        </authorList>
    </citation>
    <scope>NUCLEOTIDE SEQUENCE</scope>
    <source>
        <strain evidence="15">16-2883</strain>
    </source>
</reference>